<feature type="domain" description="GFO/IDH/MocA-like oxidoreductase" evidence="4">
    <location>
        <begin position="157"/>
        <end position="277"/>
    </location>
</feature>
<dbReference type="PANTHER" id="PTHR22604:SF105">
    <property type="entry name" value="TRANS-1,2-DIHYDROBENZENE-1,2-DIOL DEHYDROGENASE"/>
    <property type="match status" value="1"/>
</dbReference>
<protein>
    <recommendedName>
        <fullName evidence="7">Dehydrogenase</fullName>
    </recommendedName>
</protein>
<comment type="caution">
    <text evidence="5">The sequence shown here is derived from an EMBL/GenBank/DDBJ whole genome shotgun (WGS) entry which is preliminary data.</text>
</comment>
<dbReference type="InterPro" id="IPR055170">
    <property type="entry name" value="GFO_IDH_MocA-like_dom"/>
</dbReference>
<dbReference type="InterPro" id="IPR050984">
    <property type="entry name" value="Gfo/Idh/MocA_domain"/>
</dbReference>
<keyword evidence="2" id="KW-0560">Oxidoreductase</keyword>
<evidence type="ECO:0000259" key="4">
    <source>
        <dbReference type="Pfam" id="PF22725"/>
    </source>
</evidence>
<dbReference type="SUPFAM" id="SSF55347">
    <property type="entry name" value="Glyceraldehyde-3-phosphate dehydrogenase-like, C-terminal domain"/>
    <property type="match status" value="1"/>
</dbReference>
<evidence type="ECO:0000313" key="5">
    <source>
        <dbReference type="EMBL" id="MBK1715879.1"/>
    </source>
</evidence>
<keyword evidence="6" id="KW-1185">Reference proteome</keyword>
<feature type="domain" description="Gfo/Idh/MocA-like oxidoreductase N-terminal" evidence="3">
    <location>
        <begin position="31"/>
        <end position="146"/>
    </location>
</feature>
<comment type="similarity">
    <text evidence="1">Belongs to the Gfo/Idh/MocA family.</text>
</comment>
<dbReference type="InterPro" id="IPR036291">
    <property type="entry name" value="NAD(P)-bd_dom_sf"/>
</dbReference>
<dbReference type="PANTHER" id="PTHR22604">
    <property type="entry name" value="OXIDOREDUCTASES"/>
    <property type="match status" value="1"/>
</dbReference>
<dbReference type="Proteomes" id="UP001041814">
    <property type="component" value="Unassembled WGS sequence"/>
</dbReference>
<evidence type="ECO:0000313" key="6">
    <source>
        <dbReference type="Proteomes" id="UP001041814"/>
    </source>
</evidence>
<evidence type="ECO:0000259" key="3">
    <source>
        <dbReference type="Pfam" id="PF01408"/>
    </source>
</evidence>
<dbReference type="InterPro" id="IPR000683">
    <property type="entry name" value="Gfo/Idh/MocA-like_OxRdtase_N"/>
</dbReference>
<dbReference type="Pfam" id="PF22725">
    <property type="entry name" value="GFO_IDH_MocA_C3"/>
    <property type="match status" value="1"/>
</dbReference>
<reference evidence="5" key="2">
    <citation type="journal article" date="2020" name="Microorganisms">
        <title>Osmotic Adaptation and Compatible Solute Biosynthesis of Phototrophic Bacteria as Revealed from Genome Analyses.</title>
        <authorList>
            <person name="Imhoff J.F."/>
            <person name="Rahn T."/>
            <person name="Kunzel S."/>
            <person name="Keller A."/>
            <person name="Neulinger S.C."/>
        </authorList>
    </citation>
    <scope>NUCLEOTIDE SEQUENCE</scope>
    <source>
        <strain evidence="5">IM 151</strain>
    </source>
</reference>
<dbReference type="SUPFAM" id="SSF51735">
    <property type="entry name" value="NAD(P)-binding Rossmann-fold domains"/>
    <property type="match status" value="1"/>
</dbReference>
<organism evidence="5 6">
    <name type="scientific">Rubrivivax gelatinosus</name>
    <name type="common">Rhodocyclus gelatinosus</name>
    <name type="synonym">Rhodopseudomonas gelatinosa</name>
    <dbReference type="NCBI Taxonomy" id="28068"/>
    <lineage>
        <taxon>Bacteria</taxon>
        <taxon>Pseudomonadati</taxon>
        <taxon>Pseudomonadota</taxon>
        <taxon>Betaproteobacteria</taxon>
        <taxon>Burkholderiales</taxon>
        <taxon>Sphaerotilaceae</taxon>
        <taxon>Rubrivivax</taxon>
    </lineage>
</organism>
<dbReference type="Gene3D" id="3.30.360.10">
    <property type="entry name" value="Dihydrodipicolinate Reductase, domain 2"/>
    <property type="match status" value="1"/>
</dbReference>
<dbReference type="Pfam" id="PF01408">
    <property type="entry name" value="GFO_IDH_MocA"/>
    <property type="match status" value="1"/>
</dbReference>
<evidence type="ECO:0008006" key="7">
    <source>
        <dbReference type="Google" id="ProtNLM"/>
    </source>
</evidence>
<dbReference type="Gene3D" id="3.40.50.720">
    <property type="entry name" value="NAD(P)-binding Rossmann-like Domain"/>
    <property type="match status" value="1"/>
</dbReference>
<accession>A0ABS1E2S7</accession>
<proteinExistence type="inferred from homology"/>
<dbReference type="EMBL" id="NRRU01000171">
    <property type="protein sequence ID" value="MBK1715879.1"/>
    <property type="molecule type" value="Genomic_DNA"/>
</dbReference>
<name>A0ABS1E2S7_RUBGE</name>
<gene>
    <name evidence="5" type="ORF">CKO43_24330</name>
</gene>
<evidence type="ECO:0000256" key="1">
    <source>
        <dbReference type="ARBA" id="ARBA00010928"/>
    </source>
</evidence>
<sequence length="357" mass="38036">MRRAGAPDKAQDWPSAACFGRPMHNACATPLRWGLVGPGKIAQRFADALSAVPGSRLAAVQGGRPSHAEAFAAHWPAAVHHELAALLADPGVDAIYIATPHQAHAAIALAALDAGKPVLCEKPLAATAAQAQAVVGRTAERGVFLMEALWSRFLPSWQQLRAWLEAGEIGSVHTIQGTFCFRLPYDAGSRLYAPALAGGVLLDIGVYAFSLAQWVMSAQGERAFGGFDVSGVLAPSGVDLHVAAQLHWPGGAVAQFVIGFDASADNACRIHGQRGTITLHPNFWESTRVTLQRRGEPERTLELPLRHNGFEYQIEAAAACIAAGQHENAAIPHAHTLAVAELSDAMRRRLGVRYPFE</sequence>
<reference evidence="5" key="1">
    <citation type="submission" date="2017-08" db="EMBL/GenBank/DDBJ databases">
        <authorList>
            <person name="Imhoff J.F."/>
            <person name="Rahn T."/>
            <person name="Kuenzel S."/>
            <person name="Neulinger S.C."/>
        </authorList>
    </citation>
    <scope>NUCLEOTIDE SEQUENCE</scope>
    <source>
        <strain evidence="5">IM 151</strain>
    </source>
</reference>
<evidence type="ECO:0000256" key="2">
    <source>
        <dbReference type="ARBA" id="ARBA00023002"/>
    </source>
</evidence>